<accession>A0AAN0T2G5</accession>
<dbReference type="CDD" id="cd00009">
    <property type="entry name" value="AAA"/>
    <property type="match status" value="1"/>
</dbReference>
<protein>
    <submittedName>
        <fullName evidence="7">ATPase AAA</fullName>
    </submittedName>
</protein>
<evidence type="ECO:0000256" key="3">
    <source>
        <dbReference type="ARBA" id="ARBA00023015"/>
    </source>
</evidence>
<dbReference type="PROSITE" id="PS00675">
    <property type="entry name" value="SIGMA54_INTERACT_1"/>
    <property type="match status" value="1"/>
</dbReference>
<dbReference type="InterPro" id="IPR025944">
    <property type="entry name" value="Sigma_54_int_dom_CS"/>
</dbReference>
<name>A0AAN0T2G5_HEYCO</name>
<dbReference type="Gene3D" id="3.40.50.300">
    <property type="entry name" value="P-loop containing nucleotide triphosphate hydrolases"/>
    <property type="match status" value="1"/>
</dbReference>
<dbReference type="Pfam" id="PF25601">
    <property type="entry name" value="AAA_lid_14"/>
    <property type="match status" value="1"/>
</dbReference>
<dbReference type="PRINTS" id="PR01590">
    <property type="entry name" value="HTHFIS"/>
</dbReference>
<evidence type="ECO:0000256" key="4">
    <source>
        <dbReference type="ARBA" id="ARBA00023125"/>
    </source>
</evidence>
<dbReference type="PROSITE" id="PS00688">
    <property type="entry name" value="SIGMA54_INTERACT_3"/>
    <property type="match status" value="1"/>
</dbReference>
<proteinExistence type="predicted"/>
<dbReference type="SUPFAM" id="SSF55785">
    <property type="entry name" value="PYP-like sensor domain (PAS domain)"/>
    <property type="match status" value="1"/>
</dbReference>
<dbReference type="InterPro" id="IPR009057">
    <property type="entry name" value="Homeodomain-like_sf"/>
</dbReference>
<dbReference type="InterPro" id="IPR025662">
    <property type="entry name" value="Sigma_54_int_dom_ATP-bd_1"/>
</dbReference>
<sequence length="505" mass="57027">MTIFLFTFFLFRLCRQHVYQLISTRGEDTIKIVTAFKNKSINFSMEKGNGMISEKFLNTRLLDIVFGKTYSGTLIVDHEGYIRYISRNFCDFLKVERNEVIGEHVTHTIENTRMHLVVKTGKAELAQLQFLRGEYVIANRIPIIEDGKILGAVGIIIFRDLYDWQKLNTHIRHMLSQSRFLLEKQPRAAGVKYMLNDLIGSSRQMALLKEKIKKVARGDITVLITGESGTGKELVAHSIHSSSDRSSGPFIKINCGAIPEHLMESELFGYEEGSFTGAKKGGKPGKFQAAEGGTIFLDEIGDMPVMMQVKLLRVLQEKEIEPVGAVHPKPIDVRIIAATNQPLKELVEQNRFRKDLYYRINAIQLDIPPLRTRAEDIPLLARHFLKKASSGLGKRVTGFSPEALSALEGYNWPGNIRELENAVHAAVYMASSDAIGLEDLPEAIREHLNRKKESSLKERMEAAEKQMIEEALRAACFDKKRAAKALGIGHSTLYDKMKKLRIEVK</sequence>
<dbReference type="Pfam" id="PF13426">
    <property type="entry name" value="PAS_9"/>
    <property type="match status" value="1"/>
</dbReference>
<reference evidence="8" key="1">
    <citation type="submission" date="2015-01" db="EMBL/GenBank/DDBJ databases">
        <title>Comparative genome analysis of Bacillus coagulans HM-08, Clostridium butyricum HM-68, Bacillus subtilis HM-66 and Bacillus paralicheniformis BL-09.</title>
        <authorList>
            <person name="Zhang H."/>
        </authorList>
    </citation>
    <scope>NUCLEOTIDE SEQUENCE [LARGE SCALE GENOMIC DNA]</scope>
    <source>
        <strain evidence="8">HM-08</strain>
    </source>
</reference>
<keyword evidence="2" id="KW-0067">ATP-binding</keyword>
<dbReference type="InterPro" id="IPR025943">
    <property type="entry name" value="Sigma_54_int_dom_ATP-bd_2"/>
</dbReference>
<dbReference type="InterPro" id="IPR035965">
    <property type="entry name" value="PAS-like_dom_sf"/>
</dbReference>
<dbReference type="GO" id="GO:0006355">
    <property type="term" value="P:regulation of DNA-templated transcription"/>
    <property type="evidence" value="ECO:0007669"/>
    <property type="project" value="InterPro"/>
</dbReference>
<dbReference type="GO" id="GO:0043565">
    <property type="term" value="F:sequence-specific DNA binding"/>
    <property type="evidence" value="ECO:0007669"/>
    <property type="project" value="InterPro"/>
</dbReference>
<dbReference type="PANTHER" id="PTHR32071:SF57">
    <property type="entry name" value="C4-DICARBOXYLATE TRANSPORT TRANSCRIPTIONAL REGULATORY PROTEIN DCTD"/>
    <property type="match status" value="1"/>
</dbReference>
<evidence type="ECO:0000256" key="2">
    <source>
        <dbReference type="ARBA" id="ARBA00022840"/>
    </source>
</evidence>
<dbReference type="EMBL" id="CP010525">
    <property type="protein sequence ID" value="AJO21502.1"/>
    <property type="molecule type" value="Genomic_DNA"/>
</dbReference>
<keyword evidence="8" id="KW-1185">Reference proteome</keyword>
<gene>
    <name evidence="7" type="ORF">SB48_HM08orf01079</name>
</gene>
<evidence type="ECO:0000313" key="7">
    <source>
        <dbReference type="EMBL" id="AJO21502.1"/>
    </source>
</evidence>
<evidence type="ECO:0000256" key="5">
    <source>
        <dbReference type="ARBA" id="ARBA00023163"/>
    </source>
</evidence>
<dbReference type="Gene3D" id="3.30.450.20">
    <property type="entry name" value="PAS domain"/>
    <property type="match status" value="1"/>
</dbReference>
<dbReference type="InterPro" id="IPR002197">
    <property type="entry name" value="HTH_Fis"/>
</dbReference>
<dbReference type="SUPFAM" id="SSF52540">
    <property type="entry name" value="P-loop containing nucleoside triphosphate hydrolases"/>
    <property type="match status" value="1"/>
</dbReference>
<dbReference type="FunFam" id="3.40.50.300:FF:000006">
    <property type="entry name" value="DNA-binding transcriptional regulator NtrC"/>
    <property type="match status" value="1"/>
</dbReference>
<dbReference type="GO" id="GO:0005524">
    <property type="term" value="F:ATP binding"/>
    <property type="evidence" value="ECO:0007669"/>
    <property type="project" value="UniProtKB-KW"/>
</dbReference>
<keyword evidence="4" id="KW-0238">DNA-binding</keyword>
<feature type="domain" description="Sigma-54 factor interaction" evidence="6">
    <location>
        <begin position="198"/>
        <end position="428"/>
    </location>
</feature>
<dbReference type="Pfam" id="PF02954">
    <property type="entry name" value="HTH_8"/>
    <property type="match status" value="1"/>
</dbReference>
<dbReference type="PROSITE" id="PS00676">
    <property type="entry name" value="SIGMA54_INTERACT_2"/>
    <property type="match status" value="1"/>
</dbReference>
<organism evidence="7 8">
    <name type="scientific">Heyndrickxia coagulans</name>
    <name type="common">Weizmannia coagulans</name>
    <dbReference type="NCBI Taxonomy" id="1398"/>
    <lineage>
        <taxon>Bacteria</taxon>
        <taxon>Bacillati</taxon>
        <taxon>Bacillota</taxon>
        <taxon>Bacilli</taxon>
        <taxon>Bacillales</taxon>
        <taxon>Bacillaceae</taxon>
        <taxon>Heyndrickxia</taxon>
    </lineage>
</organism>
<dbReference type="SUPFAM" id="SSF46689">
    <property type="entry name" value="Homeodomain-like"/>
    <property type="match status" value="1"/>
</dbReference>
<dbReference type="PANTHER" id="PTHR32071">
    <property type="entry name" value="TRANSCRIPTIONAL REGULATORY PROTEIN"/>
    <property type="match status" value="1"/>
</dbReference>
<dbReference type="InterPro" id="IPR002078">
    <property type="entry name" value="Sigma_54_int"/>
</dbReference>
<dbReference type="Gene3D" id="1.10.10.60">
    <property type="entry name" value="Homeodomain-like"/>
    <property type="match status" value="1"/>
</dbReference>
<evidence type="ECO:0000259" key="6">
    <source>
        <dbReference type="PROSITE" id="PS50045"/>
    </source>
</evidence>
<evidence type="ECO:0000256" key="1">
    <source>
        <dbReference type="ARBA" id="ARBA00022741"/>
    </source>
</evidence>
<dbReference type="InterPro" id="IPR003593">
    <property type="entry name" value="AAA+_ATPase"/>
</dbReference>
<dbReference type="AlphaFoldDB" id="A0AAN0T2G5"/>
<keyword evidence="5" id="KW-0804">Transcription</keyword>
<dbReference type="InterPro" id="IPR058031">
    <property type="entry name" value="AAA_lid_NorR"/>
</dbReference>
<dbReference type="InterPro" id="IPR000014">
    <property type="entry name" value="PAS"/>
</dbReference>
<dbReference type="InterPro" id="IPR027417">
    <property type="entry name" value="P-loop_NTPase"/>
</dbReference>
<dbReference type="PROSITE" id="PS50045">
    <property type="entry name" value="SIGMA54_INTERACT_4"/>
    <property type="match status" value="1"/>
</dbReference>
<dbReference type="Proteomes" id="UP000032024">
    <property type="component" value="Chromosome"/>
</dbReference>
<keyword evidence="1" id="KW-0547">Nucleotide-binding</keyword>
<dbReference type="Pfam" id="PF00158">
    <property type="entry name" value="Sigma54_activat"/>
    <property type="match status" value="1"/>
</dbReference>
<dbReference type="Gene3D" id="1.10.8.60">
    <property type="match status" value="1"/>
</dbReference>
<dbReference type="CDD" id="cd00130">
    <property type="entry name" value="PAS"/>
    <property type="match status" value="1"/>
</dbReference>
<dbReference type="SMART" id="SM00382">
    <property type="entry name" value="AAA"/>
    <property type="match status" value="1"/>
</dbReference>
<keyword evidence="3" id="KW-0805">Transcription regulation</keyword>
<evidence type="ECO:0000313" key="8">
    <source>
        <dbReference type="Proteomes" id="UP000032024"/>
    </source>
</evidence>